<reference evidence="2" key="1">
    <citation type="journal article" date="2019" name="bioRxiv">
        <title>The Genome of the Zebra Mussel, Dreissena polymorpha: A Resource for Invasive Species Research.</title>
        <authorList>
            <person name="McCartney M.A."/>
            <person name="Auch B."/>
            <person name="Kono T."/>
            <person name="Mallez S."/>
            <person name="Zhang Y."/>
            <person name="Obille A."/>
            <person name="Becker A."/>
            <person name="Abrahante J.E."/>
            <person name="Garbe J."/>
            <person name="Badalamenti J.P."/>
            <person name="Herman A."/>
            <person name="Mangelson H."/>
            <person name="Liachko I."/>
            <person name="Sullivan S."/>
            <person name="Sone E.D."/>
            <person name="Koren S."/>
            <person name="Silverstein K.A.T."/>
            <person name="Beckman K.B."/>
            <person name="Gohl D.M."/>
        </authorList>
    </citation>
    <scope>NUCLEOTIDE SEQUENCE</scope>
    <source>
        <strain evidence="2">Duluth1</strain>
        <tissue evidence="2">Whole animal</tissue>
    </source>
</reference>
<reference evidence="2" key="2">
    <citation type="submission" date="2020-11" db="EMBL/GenBank/DDBJ databases">
        <authorList>
            <person name="McCartney M.A."/>
            <person name="Auch B."/>
            <person name="Kono T."/>
            <person name="Mallez S."/>
            <person name="Becker A."/>
            <person name="Gohl D.M."/>
            <person name="Silverstein K.A.T."/>
            <person name="Koren S."/>
            <person name="Bechman K.B."/>
            <person name="Herman A."/>
            <person name="Abrahante J.E."/>
            <person name="Garbe J."/>
        </authorList>
    </citation>
    <scope>NUCLEOTIDE SEQUENCE</scope>
    <source>
        <strain evidence="2">Duluth1</strain>
        <tissue evidence="2">Whole animal</tissue>
    </source>
</reference>
<evidence type="ECO:0000256" key="1">
    <source>
        <dbReference type="SAM" id="MobiDB-lite"/>
    </source>
</evidence>
<evidence type="ECO:0000313" key="3">
    <source>
        <dbReference type="Proteomes" id="UP000828390"/>
    </source>
</evidence>
<gene>
    <name evidence="2" type="ORF">DPMN_063940</name>
</gene>
<feature type="region of interest" description="Disordered" evidence="1">
    <location>
        <begin position="56"/>
        <end position="76"/>
    </location>
</feature>
<organism evidence="2 3">
    <name type="scientific">Dreissena polymorpha</name>
    <name type="common">Zebra mussel</name>
    <name type="synonym">Mytilus polymorpha</name>
    <dbReference type="NCBI Taxonomy" id="45954"/>
    <lineage>
        <taxon>Eukaryota</taxon>
        <taxon>Metazoa</taxon>
        <taxon>Spiralia</taxon>
        <taxon>Lophotrochozoa</taxon>
        <taxon>Mollusca</taxon>
        <taxon>Bivalvia</taxon>
        <taxon>Autobranchia</taxon>
        <taxon>Heteroconchia</taxon>
        <taxon>Euheterodonta</taxon>
        <taxon>Imparidentia</taxon>
        <taxon>Neoheterodontei</taxon>
        <taxon>Myida</taxon>
        <taxon>Dreissenoidea</taxon>
        <taxon>Dreissenidae</taxon>
        <taxon>Dreissena</taxon>
    </lineage>
</organism>
<accession>A0A9D4CCA8</accession>
<protein>
    <submittedName>
        <fullName evidence="2">Uncharacterized protein</fullName>
    </submittedName>
</protein>
<dbReference type="EMBL" id="JAIWYP010000013">
    <property type="protein sequence ID" value="KAH3721027.1"/>
    <property type="molecule type" value="Genomic_DNA"/>
</dbReference>
<proteinExistence type="predicted"/>
<evidence type="ECO:0000313" key="2">
    <source>
        <dbReference type="EMBL" id="KAH3721027.1"/>
    </source>
</evidence>
<name>A0A9D4CCA8_DREPO</name>
<sequence length="76" mass="8210">MLFVFSFEGSFFPYGNPVKVESAVRKSSQGGKCCTEIQSRWKVLYGNPVKVESAVRKSSQGGSAVRKSSQGGKCCP</sequence>
<dbReference type="Proteomes" id="UP000828390">
    <property type="component" value="Unassembled WGS sequence"/>
</dbReference>
<comment type="caution">
    <text evidence="2">The sequence shown here is derived from an EMBL/GenBank/DDBJ whole genome shotgun (WGS) entry which is preliminary data.</text>
</comment>
<dbReference type="AlphaFoldDB" id="A0A9D4CCA8"/>
<keyword evidence="3" id="KW-1185">Reference proteome</keyword>